<feature type="region of interest" description="Disordered" evidence="1">
    <location>
        <begin position="26"/>
        <end position="52"/>
    </location>
</feature>
<comment type="caution">
    <text evidence="2">The sequence shown here is derived from an EMBL/GenBank/DDBJ whole genome shotgun (WGS) entry which is preliminary data.</text>
</comment>
<sequence length="311" mass="36792">MLIGSEDDAPDLIDMERDYRLAVKMGRQEVETPSEARKRKWSGGTSDDEKDEDYCDEDAFIDKWWELGEAGNQRAEGITLALPSSLSLFDRKRVGWVGLGQQEIELRRGRINDILTDLRLLLGEKMMRFRNLRQNRSQKDQRKAFSGLQTLQRRILLTQQQYRRQVCALKRLGDKTNWLDIRKEDLVVGEANKEQDRTGQASQHLAWFWRYGEDISKEMGKQPNMEPLVYRVNYLQAQAGWQRWNEELTILKKESKWRLAWFQHQRSIWESRGNKVMDGSGMRVYALQMAYRWLRFEQRSEKKLREGGLLG</sequence>
<dbReference type="Proteomes" id="UP001498398">
    <property type="component" value="Unassembled WGS sequence"/>
</dbReference>
<dbReference type="EMBL" id="JBANRG010000068">
    <property type="protein sequence ID" value="KAK7440436.1"/>
    <property type="molecule type" value="Genomic_DNA"/>
</dbReference>
<gene>
    <name evidence="2" type="ORF">VKT23_017074</name>
</gene>
<name>A0ABR1IXA9_9AGAR</name>
<keyword evidence="3" id="KW-1185">Reference proteome</keyword>
<organism evidence="2 3">
    <name type="scientific">Marasmiellus scandens</name>
    <dbReference type="NCBI Taxonomy" id="2682957"/>
    <lineage>
        <taxon>Eukaryota</taxon>
        <taxon>Fungi</taxon>
        <taxon>Dikarya</taxon>
        <taxon>Basidiomycota</taxon>
        <taxon>Agaricomycotina</taxon>
        <taxon>Agaricomycetes</taxon>
        <taxon>Agaricomycetidae</taxon>
        <taxon>Agaricales</taxon>
        <taxon>Marasmiineae</taxon>
        <taxon>Omphalotaceae</taxon>
        <taxon>Marasmiellus</taxon>
    </lineage>
</organism>
<evidence type="ECO:0000313" key="3">
    <source>
        <dbReference type="Proteomes" id="UP001498398"/>
    </source>
</evidence>
<accession>A0ABR1IXA9</accession>
<evidence type="ECO:0000313" key="2">
    <source>
        <dbReference type="EMBL" id="KAK7440436.1"/>
    </source>
</evidence>
<evidence type="ECO:0000256" key="1">
    <source>
        <dbReference type="SAM" id="MobiDB-lite"/>
    </source>
</evidence>
<protein>
    <submittedName>
        <fullName evidence="2">Uncharacterized protein</fullName>
    </submittedName>
</protein>
<feature type="compositionally biased region" description="Basic and acidic residues" evidence="1">
    <location>
        <begin position="26"/>
        <end position="36"/>
    </location>
</feature>
<proteinExistence type="predicted"/>
<reference evidence="2 3" key="1">
    <citation type="submission" date="2024-01" db="EMBL/GenBank/DDBJ databases">
        <title>A draft genome for the cacao thread blight pathogen Marasmiellus scandens.</title>
        <authorList>
            <person name="Baruah I.K."/>
            <person name="Leung J."/>
            <person name="Bukari Y."/>
            <person name="Amoako-Attah I."/>
            <person name="Meinhardt L.W."/>
            <person name="Bailey B.A."/>
            <person name="Cohen S.P."/>
        </authorList>
    </citation>
    <scope>NUCLEOTIDE SEQUENCE [LARGE SCALE GENOMIC DNA]</scope>
    <source>
        <strain evidence="2 3">GH-19</strain>
    </source>
</reference>